<evidence type="ECO:0000256" key="1">
    <source>
        <dbReference type="SAM" id="MobiDB-lite"/>
    </source>
</evidence>
<accession>A0A9P6FM15</accession>
<feature type="non-terminal residue" evidence="2">
    <location>
        <position position="467"/>
    </location>
</feature>
<feature type="compositionally biased region" description="Low complexity" evidence="1">
    <location>
        <begin position="267"/>
        <end position="293"/>
    </location>
</feature>
<evidence type="ECO:0000313" key="2">
    <source>
        <dbReference type="EMBL" id="KAF9577206.1"/>
    </source>
</evidence>
<keyword evidence="3" id="KW-1185">Reference proteome</keyword>
<reference evidence="2" key="1">
    <citation type="journal article" date="2020" name="Fungal Divers.">
        <title>Resolving the Mortierellaceae phylogeny through synthesis of multi-gene phylogenetics and phylogenomics.</title>
        <authorList>
            <person name="Vandepol N."/>
            <person name="Liber J."/>
            <person name="Desiro A."/>
            <person name="Na H."/>
            <person name="Kennedy M."/>
            <person name="Barry K."/>
            <person name="Grigoriev I.V."/>
            <person name="Miller A.N."/>
            <person name="O'Donnell K."/>
            <person name="Stajich J.E."/>
            <person name="Bonito G."/>
        </authorList>
    </citation>
    <scope>NUCLEOTIDE SEQUENCE</scope>
    <source>
        <strain evidence="2">KOD1015</strain>
    </source>
</reference>
<dbReference type="EMBL" id="JAABOA010005149">
    <property type="protein sequence ID" value="KAF9577206.1"/>
    <property type="molecule type" value="Genomic_DNA"/>
</dbReference>
<gene>
    <name evidence="2" type="ORF">BGW38_007739</name>
</gene>
<dbReference type="AlphaFoldDB" id="A0A9P6FM15"/>
<name>A0A9P6FM15_9FUNG</name>
<sequence>MALEAVSVYGPTPPAPGRVTTEVTLSISSDDGPLFEVLDDKKHMLEFQVKDGHIHEHGFECDGFIHLVTTKSVIQSPQTGHELMTLYSRTPIFHPSLGPPRPFPRETGFMSSSSLTSLSFESTSSWDTHCTGYETTLVNAERFPLLHTLDGDSDPTSLETSTATPASIASGLAADFGGMISSILPMTGFKLRRVNTEKNRQCSYLKANSALCLNILAKDVLVEMQKLNEIRAEQILRLVQARDVRFIPSSKILKAARESPSPPTPIASPASPAPSMEGQGSPKASSSQTSSNKSTDEASAGGDTSLLLNNVSLALAVDQYQKASPVIHGAGVSQGSHDPNHGHSVRASRPIELHMEQRVRNSLMIEALNDLPIQSIAKRPQVSLNPSSLPAVRTEQRGVIEYMETPTARLERIMNESIEVLGVIHERPKSESSELDAPLQAPNLVLTRASSKTNRESDEGSSRAVSL</sequence>
<feature type="region of interest" description="Disordered" evidence="1">
    <location>
        <begin position="428"/>
        <end position="467"/>
    </location>
</feature>
<evidence type="ECO:0000313" key="3">
    <source>
        <dbReference type="Proteomes" id="UP000780801"/>
    </source>
</evidence>
<organism evidence="2 3">
    <name type="scientific">Lunasporangiospora selenospora</name>
    <dbReference type="NCBI Taxonomy" id="979761"/>
    <lineage>
        <taxon>Eukaryota</taxon>
        <taxon>Fungi</taxon>
        <taxon>Fungi incertae sedis</taxon>
        <taxon>Mucoromycota</taxon>
        <taxon>Mortierellomycotina</taxon>
        <taxon>Mortierellomycetes</taxon>
        <taxon>Mortierellales</taxon>
        <taxon>Mortierellaceae</taxon>
        <taxon>Lunasporangiospora</taxon>
    </lineage>
</organism>
<dbReference type="Proteomes" id="UP000780801">
    <property type="component" value="Unassembled WGS sequence"/>
</dbReference>
<proteinExistence type="predicted"/>
<comment type="caution">
    <text evidence="2">The sequence shown here is derived from an EMBL/GenBank/DDBJ whole genome shotgun (WGS) entry which is preliminary data.</text>
</comment>
<protein>
    <submittedName>
        <fullName evidence="2">Uncharacterized protein</fullName>
    </submittedName>
</protein>
<feature type="region of interest" description="Disordered" evidence="1">
    <location>
        <begin position="255"/>
        <end position="301"/>
    </location>
</feature>